<dbReference type="RefSeq" id="WP_130480887.1">
    <property type="nucleotide sequence ID" value="NZ_SGWV01000007.1"/>
</dbReference>
<dbReference type="Gene3D" id="3.30.450.20">
    <property type="entry name" value="PAS domain"/>
    <property type="match status" value="1"/>
</dbReference>
<dbReference type="InterPro" id="IPR000014">
    <property type="entry name" value="PAS"/>
</dbReference>
<reference evidence="2 3" key="1">
    <citation type="submission" date="2019-02" db="EMBL/GenBank/DDBJ databases">
        <title>Genomic Encyclopedia of Type Strains, Phase IV (KMG-IV): sequencing the most valuable type-strain genomes for metagenomic binning, comparative biology and taxonomic classification.</title>
        <authorList>
            <person name="Goeker M."/>
        </authorList>
    </citation>
    <scope>NUCLEOTIDE SEQUENCE [LARGE SCALE GENOMIC DNA]</scope>
    <source>
        <strain evidence="2 3">DSM 10617</strain>
    </source>
</reference>
<sequence length="166" mass="19001">MTDFQEAWLVPDADGRREHHLRYHDGLERSVWTVDREVPFPDGKLIVSRTDTAGHITHANPAFIEMSGYTREELIGQPHCILRHPDMPAAAYQDLWDTVQRGQTWQGHVKNLRKDGAHYWVLATVIPNIRDGVVVGYTSVRRKPSRTQVDACTAQYARMRAEELAT</sequence>
<feature type="domain" description="PAS" evidence="1">
    <location>
        <begin position="51"/>
        <end position="102"/>
    </location>
</feature>
<name>A0A4Q7LX23_9BURK</name>
<gene>
    <name evidence="2" type="ORF">EV685_1078</name>
</gene>
<evidence type="ECO:0000313" key="3">
    <source>
        <dbReference type="Proteomes" id="UP000293433"/>
    </source>
</evidence>
<dbReference type="Pfam" id="PF08447">
    <property type="entry name" value="PAS_3"/>
    <property type="match status" value="1"/>
</dbReference>
<dbReference type="NCBIfam" id="TIGR00229">
    <property type="entry name" value="sensory_box"/>
    <property type="match status" value="1"/>
</dbReference>
<evidence type="ECO:0000313" key="2">
    <source>
        <dbReference type="EMBL" id="RZS58778.1"/>
    </source>
</evidence>
<keyword evidence="3" id="KW-1185">Reference proteome</keyword>
<dbReference type="CDD" id="cd00130">
    <property type="entry name" value="PAS"/>
    <property type="match status" value="1"/>
</dbReference>
<dbReference type="PROSITE" id="PS50112">
    <property type="entry name" value="PAS"/>
    <property type="match status" value="1"/>
</dbReference>
<proteinExistence type="predicted"/>
<dbReference type="SUPFAM" id="SSF55785">
    <property type="entry name" value="PYP-like sensor domain (PAS domain)"/>
    <property type="match status" value="1"/>
</dbReference>
<dbReference type="InterPro" id="IPR035965">
    <property type="entry name" value="PAS-like_dom_sf"/>
</dbReference>
<evidence type="ECO:0000259" key="1">
    <source>
        <dbReference type="PROSITE" id="PS50112"/>
    </source>
</evidence>
<protein>
    <submittedName>
        <fullName evidence="2">Aerotaxis receptor</fullName>
    </submittedName>
</protein>
<organism evidence="2 3">
    <name type="scientific">Sphaerotilus mobilis</name>
    <dbReference type="NCBI Taxonomy" id="47994"/>
    <lineage>
        <taxon>Bacteria</taxon>
        <taxon>Pseudomonadati</taxon>
        <taxon>Pseudomonadota</taxon>
        <taxon>Betaproteobacteria</taxon>
        <taxon>Burkholderiales</taxon>
        <taxon>Sphaerotilaceae</taxon>
        <taxon>Sphaerotilus</taxon>
    </lineage>
</organism>
<dbReference type="OrthoDB" id="9806477at2"/>
<accession>A0A4Q7LX23</accession>
<dbReference type="Proteomes" id="UP000293433">
    <property type="component" value="Unassembled WGS sequence"/>
</dbReference>
<keyword evidence="2" id="KW-0675">Receptor</keyword>
<dbReference type="EMBL" id="SGWV01000007">
    <property type="protein sequence ID" value="RZS58778.1"/>
    <property type="molecule type" value="Genomic_DNA"/>
</dbReference>
<dbReference type="SMART" id="SM00091">
    <property type="entry name" value="PAS"/>
    <property type="match status" value="1"/>
</dbReference>
<comment type="caution">
    <text evidence="2">The sequence shown here is derived from an EMBL/GenBank/DDBJ whole genome shotgun (WGS) entry which is preliminary data.</text>
</comment>
<dbReference type="AlphaFoldDB" id="A0A4Q7LX23"/>
<dbReference type="InterPro" id="IPR013655">
    <property type="entry name" value="PAS_fold_3"/>
</dbReference>